<dbReference type="EMBL" id="JAAGNZ010000001">
    <property type="protein sequence ID" value="NEU66936.1"/>
    <property type="molecule type" value="Genomic_DNA"/>
</dbReference>
<sequence length="52" mass="5827">MIHQVAKAYALEATISLVDSPVELAIEEITNPPLYDFDNGDELVVIQFSYKD</sequence>
<dbReference type="RefSeq" id="WP_164036330.1">
    <property type="nucleotide sequence ID" value="NZ_JAAGNZ010000001.1"/>
</dbReference>
<accession>A0A6M0IF88</accession>
<dbReference type="AlphaFoldDB" id="A0A6M0IF88"/>
<keyword evidence="2" id="KW-1185">Reference proteome</keyword>
<gene>
    <name evidence="1" type="ORF">GK091_08595</name>
</gene>
<reference evidence="1 2" key="1">
    <citation type="submission" date="2020-02" db="EMBL/GenBank/DDBJ databases">
        <title>Draft genome sequence of two Spirosoma agri KCTC 52727 and Spirosoma terrae KCTC 52035.</title>
        <authorList>
            <person name="Rojas J."/>
            <person name="Ambika Manirajan B."/>
            <person name="Ratering S."/>
            <person name="Suarez C."/>
            <person name="Schnell S."/>
        </authorList>
    </citation>
    <scope>NUCLEOTIDE SEQUENCE [LARGE SCALE GENOMIC DNA]</scope>
    <source>
        <strain evidence="1 2">KCTC 52727</strain>
    </source>
</reference>
<protein>
    <submittedName>
        <fullName evidence="1">Uncharacterized protein</fullName>
    </submittedName>
</protein>
<organism evidence="1 2">
    <name type="scientific">Spirosoma agri</name>
    <dbReference type="NCBI Taxonomy" id="1987381"/>
    <lineage>
        <taxon>Bacteria</taxon>
        <taxon>Pseudomonadati</taxon>
        <taxon>Bacteroidota</taxon>
        <taxon>Cytophagia</taxon>
        <taxon>Cytophagales</taxon>
        <taxon>Cytophagaceae</taxon>
        <taxon>Spirosoma</taxon>
    </lineage>
</organism>
<evidence type="ECO:0000313" key="1">
    <source>
        <dbReference type="EMBL" id="NEU66936.1"/>
    </source>
</evidence>
<name>A0A6M0IF88_9BACT</name>
<comment type="caution">
    <text evidence="1">The sequence shown here is derived from an EMBL/GenBank/DDBJ whole genome shotgun (WGS) entry which is preliminary data.</text>
</comment>
<dbReference type="Proteomes" id="UP000477386">
    <property type="component" value="Unassembled WGS sequence"/>
</dbReference>
<proteinExistence type="predicted"/>
<evidence type="ECO:0000313" key="2">
    <source>
        <dbReference type="Proteomes" id="UP000477386"/>
    </source>
</evidence>